<reference evidence="6" key="1">
    <citation type="submission" date="2014-12" db="EMBL/GenBank/DDBJ databases">
        <title>Genome Sequence of Valsa Canker Pathogens Uncovers a Specific Adaption of Colonization on Woody Bark.</title>
        <authorList>
            <person name="Yin Z."/>
            <person name="Liu H."/>
            <person name="Gao X."/>
            <person name="Li Z."/>
            <person name="Song N."/>
            <person name="Ke X."/>
            <person name="Dai Q."/>
            <person name="Wu Y."/>
            <person name="Sun Y."/>
            <person name="Xu J.-R."/>
            <person name="Kang Z.K."/>
            <person name="Wang L."/>
            <person name="Huang L."/>
        </authorList>
    </citation>
    <scope>NUCLEOTIDE SEQUENCE [LARGE SCALE GENOMIC DNA]</scope>
    <source>
        <strain evidence="6">03-8</strain>
    </source>
</reference>
<evidence type="ECO:0000256" key="2">
    <source>
        <dbReference type="ARBA" id="ARBA00022630"/>
    </source>
</evidence>
<dbReference type="AlphaFoldDB" id="A0A194W2M9"/>
<comment type="similarity">
    <text evidence="1">Belongs to the oxygen-dependent FAD-linked oxidoreductase family.</text>
</comment>
<dbReference type="Gene3D" id="3.30.465.10">
    <property type="match status" value="2"/>
</dbReference>
<dbReference type="SMR" id="A0A194W2M9"/>
<dbReference type="OrthoDB" id="407275at2759"/>
<dbReference type="SUPFAM" id="SSF56176">
    <property type="entry name" value="FAD-binding/transporter-associated domain-like"/>
    <property type="match status" value="1"/>
</dbReference>
<evidence type="ECO:0000256" key="1">
    <source>
        <dbReference type="ARBA" id="ARBA00005466"/>
    </source>
</evidence>
<dbReference type="GO" id="GO:0050660">
    <property type="term" value="F:flavin adenine dinucleotide binding"/>
    <property type="evidence" value="ECO:0007669"/>
    <property type="project" value="InterPro"/>
</dbReference>
<evidence type="ECO:0000313" key="7">
    <source>
        <dbReference type="Proteomes" id="UP000078559"/>
    </source>
</evidence>
<sequence>MTIPVHKTMNYEGVSPSVLASDAPALAGLLDENPGLLVYTHSSPHFTTVSSAANPAVKYKPLAVMRPLSEGAVSHVVRFCVSQSIPISVRSGGHDMLGRSVIHQGVVLDMRGMDWVRVSEDRWALAGGYGSFNSGYGLGVDQILGARVVAANGTIVDTDDDPELLWALRGAGSGSFGVVTEFRIKVYPRPRLFGGLLIFPLSDVRSVFGGMEAIINGTGMPEQFSGDTMVIPMQGSYALMFVFAWVLTGDDDLPAAKAFLEKLCSFGTVLTNNVAEITPNAFAAMFDQHGEMYPMHSCNRLLTQYGTTLADLLAENPPSQDGDNIVLHYSHGLAAQPNSETSFTVRRPHIVMAVATRMPEDLAVQDAESHPAVMSTMELIKKLDASGIVLPGAYYNFAPQKDCVAEEMFGEDGVRRLMALKEKYDSGDVFCRGILRM</sequence>
<dbReference type="Gene3D" id="3.40.462.20">
    <property type="match status" value="1"/>
</dbReference>
<evidence type="ECO:0000259" key="5">
    <source>
        <dbReference type="Pfam" id="PF01565"/>
    </source>
</evidence>
<dbReference type="InterPro" id="IPR050416">
    <property type="entry name" value="FAD-linked_Oxidoreductase"/>
</dbReference>
<evidence type="ECO:0000256" key="4">
    <source>
        <dbReference type="ARBA" id="ARBA00023002"/>
    </source>
</evidence>
<name>A0A194W2M9_CYTMA</name>
<organism evidence="6 7">
    <name type="scientific">Cytospora mali</name>
    <name type="common">Apple Valsa canker fungus</name>
    <name type="synonym">Valsa mali</name>
    <dbReference type="NCBI Taxonomy" id="578113"/>
    <lineage>
        <taxon>Eukaryota</taxon>
        <taxon>Fungi</taxon>
        <taxon>Dikarya</taxon>
        <taxon>Ascomycota</taxon>
        <taxon>Pezizomycotina</taxon>
        <taxon>Sordariomycetes</taxon>
        <taxon>Sordariomycetidae</taxon>
        <taxon>Diaporthales</taxon>
        <taxon>Cytosporaceae</taxon>
        <taxon>Cytospora</taxon>
    </lineage>
</organism>
<protein>
    <submittedName>
        <fullName evidence="6">6-hydroxy-D-nicotine oxidase</fullName>
    </submittedName>
</protein>
<keyword evidence="4" id="KW-0560">Oxidoreductase</keyword>
<dbReference type="Pfam" id="PF01565">
    <property type="entry name" value="FAD_binding_4"/>
    <property type="match status" value="1"/>
</dbReference>
<proteinExistence type="inferred from homology"/>
<keyword evidence="2" id="KW-0285">Flavoprotein</keyword>
<dbReference type="GO" id="GO:0016491">
    <property type="term" value="F:oxidoreductase activity"/>
    <property type="evidence" value="ECO:0007669"/>
    <property type="project" value="UniProtKB-KW"/>
</dbReference>
<evidence type="ECO:0000256" key="3">
    <source>
        <dbReference type="ARBA" id="ARBA00022827"/>
    </source>
</evidence>
<dbReference type="PANTHER" id="PTHR42973:SF7">
    <property type="entry name" value="FAD-BINDING PCMH-TYPE DOMAIN-CONTAINING PROTEIN"/>
    <property type="match status" value="1"/>
</dbReference>
<dbReference type="InterPro" id="IPR006094">
    <property type="entry name" value="Oxid_FAD_bind_N"/>
</dbReference>
<evidence type="ECO:0000313" key="6">
    <source>
        <dbReference type="EMBL" id="KUI70343.1"/>
    </source>
</evidence>
<keyword evidence="3" id="KW-0274">FAD</keyword>
<feature type="domain" description="FAD linked oxidase N-terminal" evidence="5">
    <location>
        <begin position="61"/>
        <end position="121"/>
    </location>
</feature>
<dbReference type="PANTHER" id="PTHR42973">
    <property type="entry name" value="BINDING OXIDOREDUCTASE, PUTATIVE (AFU_ORTHOLOGUE AFUA_1G17690)-RELATED"/>
    <property type="match status" value="1"/>
</dbReference>
<dbReference type="EMBL" id="CM003103">
    <property type="protein sequence ID" value="KUI70343.1"/>
    <property type="molecule type" value="Genomic_DNA"/>
</dbReference>
<accession>A0A194W2M9</accession>
<gene>
    <name evidence="6" type="ORF">VM1G_06463</name>
</gene>
<keyword evidence="7" id="KW-1185">Reference proteome</keyword>
<dbReference type="Proteomes" id="UP000078559">
    <property type="component" value="Chromosome 6"/>
</dbReference>
<dbReference type="InterPro" id="IPR036318">
    <property type="entry name" value="FAD-bd_PCMH-like_sf"/>
</dbReference>
<dbReference type="InterPro" id="IPR016169">
    <property type="entry name" value="FAD-bd_PCMH_sub2"/>
</dbReference>